<evidence type="ECO:0008006" key="4">
    <source>
        <dbReference type="Google" id="ProtNLM"/>
    </source>
</evidence>
<feature type="region of interest" description="Disordered" evidence="1">
    <location>
        <begin position="338"/>
        <end position="363"/>
    </location>
</feature>
<evidence type="ECO:0000256" key="1">
    <source>
        <dbReference type="SAM" id="MobiDB-lite"/>
    </source>
</evidence>
<dbReference type="InterPro" id="IPR052050">
    <property type="entry name" value="SecEffector_AnkRepeat"/>
</dbReference>
<dbReference type="InterPro" id="IPR036770">
    <property type="entry name" value="Ankyrin_rpt-contain_sf"/>
</dbReference>
<name>K8ERV1_9CHLO</name>
<dbReference type="Proteomes" id="UP000198341">
    <property type="component" value="Chromosome 2"/>
</dbReference>
<dbReference type="AlphaFoldDB" id="K8ERV1"/>
<dbReference type="Pfam" id="PF12796">
    <property type="entry name" value="Ank_2"/>
    <property type="match status" value="1"/>
</dbReference>
<proteinExistence type="predicted"/>
<dbReference type="InterPro" id="IPR002110">
    <property type="entry name" value="Ankyrin_rpt"/>
</dbReference>
<evidence type="ECO:0000313" key="3">
    <source>
        <dbReference type="Proteomes" id="UP000198341"/>
    </source>
</evidence>
<dbReference type="PANTHER" id="PTHR46586">
    <property type="entry name" value="ANKYRIN REPEAT-CONTAINING PROTEIN"/>
    <property type="match status" value="1"/>
</dbReference>
<gene>
    <name evidence="2" type="ORF">Bathy02g05600</name>
</gene>
<feature type="compositionally biased region" description="Acidic residues" evidence="1">
    <location>
        <begin position="340"/>
        <end position="363"/>
    </location>
</feature>
<dbReference type="RefSeq" id="XP_007514915.1">
    <property type="nucleotide sequence ID" value="XM_007514853.1"/>
</dbReference>
<dbReference type="SUPFAM" id="SSF48403">
    <property type="entry name" value="Ankyrin repeat"/>
    <property type="match status" value="1"/>
</dbReference>
<dbReference type="EMBL" id="FO082277">
    <property type="protein sequence ID" value="CCO15155.1"/>
    <property type="molecule type" value="Genomic_DNA"/>
</dbReference>
<protein>
    <recommendedName>
        <fullName evidence="4">Ankyrin repeat protein</fullName>
    </recommendedName>
</protein>
<evidence type="ECO:0000313" key="2">
    <source>
        <dbReference type="EMBL" id="CCO15155.1"/>
    </source>
</evidence>
<dbReference type="KEGG" id="bpg:Bathy02g05600"/>
<dbReference type="OrthoDB" id="21416at2759"/>
<dbReference type="PANTHER" id="PTHR46586:SF3">
    <property type="entry name" value="ANKYRIN REPEAT-CONTAINING PROTEIN"/>
    <property type="match status" value="1"/>
</dbReference>
<dbReference type="GeneID" id="19017675"/>
<reference evidence="2 3" key="1">
    <citation type="submission" date="2011-10" db="EMBL/GenBank/DDBJ databases">
        <authorList>
            <person name="Genoscope - CEA"/>
        </authorList>
    </citation>
    <scope>NUCLEOTIDE SEQUENCE [LARGE SCALE GENOMIC DNA]</scope>
    <source>
        <strain evidence="2 3">RCC 1105</strain>
    </source>
</reference>
<keyword evidence="3" id="KW-1185">Reference proteome</keyword>
<dbReference type="SMART" id="SM00248">
    <property type="entry name" value="ANK"/>
    <property type="match status" value="4"/>
</dbReference>
<dbReference type="Gene3D" id="1.25.40.20">
    <property type="entry name" value="Ankyrin repeat-containing domain"/>
    <property type="match status" value="1"/>
</dbReference>
<accession>K8ERV1</accession>
<feature type="compositionally biased region" description="Acidic residues" evidence="1">
    <location>
        <begin position="13"/>
        <end position="22"/>
    </location>
</feature>
<organism evidence="2 3">
    <name type="scientific">Bathycoccus prasinos</name>
    <dbReference type="NCBI Taxonomy" id="41875"/>
    <lineage>
        <taxon>Eukaryota</taxon>
        <taxon>Viridiplantae</taxon>
        <taxon>Chlorophyta</taxon>
        <taxon>Mamiellophyceae</taxon>
        <taxon>Mamiellales</taxon>
        <taxon>Bathycoccaceae</taxon>
        <taxon>Bathycoccus</taxon>
    </lineage>
</organism>
<sequence>MDSNATTKRKREEEEEEEEEKEELTNAPLYAFIKRYADIVERFVFPLLTSTELRLLSRVNKEMESVVKNGRVWTSKNRLSDRKFSTQLRARDIQTREMLKYACERNELQPCHRLVGFFSGRGQLECVKYLLEEVFRCTWGAVDRRNAYGTIAAAQNGHFKCLRYLVEEGGCYLNERVCSEACGIGSLKMLRYCRNHFAPWNHRCLERAALGGHKDIVMFLLKHDIDRRLIQSANPAIFAAEGGHLDLVQIFFDRGVVFDERVAEQASEMGYLEILRFVVEKDLPWHPVSCMQACSRPSEYVRDEYYDQIEEIKERHAGCREFILSIFPMMPIMEDGINGIDDDEEEDIMDEEDDGEDVDDPIL</sequence>
<feature type="region of interest" description="Disordered" evidence="1">
    <location>
        <begin position="1"/>
        <end position="23"/>
    </location>
</feature>